<evidence type="ECO:0000313" key="6">
    <source>
        <dbReference type="EMBL" id="KRL94092.1"/>
    </source>
</evidence>
<dbReference type="PANTHER" id="PTHR30055">
    <property type="entry name" value="HTH-TYPE TRANSCRIPTIONAL REGULATOR RUTR"/>
    <property type="match status" value="1"/>
</dbReference>
<comment type="caution">
    <text evidence="6">The sequence shown here is derived from an EMBL/GenBank/DDBJ whole genome shotgun (WGS) entry which is preliminary data.</text>
</comment>
<protein>
    <submittedName>
        <fullName evidence="6">Transcriptional regulator</fullName>
    </submittedName>
</protein>
<dbReference type="GO" id="GO:0000976">
    <property type="term" value="F:transcription cis-regulatory region binding"/>
    <property type="evidence" value="ECO:0007669"/>
    <property type="project" value="TreeGrafter"/>
</dbReference>
<evidence type="ECO:0000256" key="4">
    <source>
        <dbReference type="PROSITE-ProRule" id="PRU00335"/>
    </source>
</evidence>
<dbReference type="Gene3D" id="1.10.357.10">
    <property type="entry name" value="Tetracycline Repressor, domain 2"/>
    <property type="match status" value="1"/>
</dbReference>
<sequence>MAKVTQRQIVDTASALIQEQGRIDISLSTIADALGITHGALYKHFDSKQAIWEAVAEQWFHTQIIDKVTQLVVIDGATAQRDAVTVLHEWLWAFVNAKKDAYLANHDMFKLNTQYVDNNPAALQWVLQPAYRQIDELMGYHDADYQRAQAILSAFSVFTLPNLSAAWAWPDYQERFEALWRLIRAGV</sequence>
<dbReference type="InterPro" id="IPR009057">
    <property type="entry name" value="Homeodomain-like_sf"/>
</dbReference>
<dbReference type="Pfam" id="PF00440">
    <property type="entry name" value="TetR_N"/>
    <property type="match status" value="1"/>
</dbReference>
<feature type="DNA-binding region" description="H-T-H motif" evidence="4">
    <location>
        <begin position="26"/>
        <end position="45"/>
    </location>
</feature>
<evidence type="ECO:0000259" key="5">
    <source>
        <dbReference type="PROSITE" id="PS50977"/>
    </source>
</evidence>
<proteinExistence type="predicted"/>
<dbReference type="OrthoDB" id="9815924at2"/>
<feature type="domain" description="HTH tetR-type" evidence="5">
    <location>
        <begin position="3"/>
        <end position="63"/>
    </location>
</feature>
<dbReference type="PANTHER" id="PTHR30055:SF234">
    <property type="entry name" value="HTH-TYPE TRANSCRIPTIONAL REGULATOR BETI"/>
    <property type="match status" value="1"/>
</dbReference>
<evidence type="ECO:0000313" key="7">
    <source>
        <dbReference type="Proteomes" id="UP000051580"/>
    </source>
</evidence>
<keyword evidence="3" id="KW-0804">Transcription</keyword>
<evidence type="ECO:0000256" key="2">
    <source>
        <dbReference type="ARBA" id="ARBA00023125"/>
    </source>
</evidence>
<evidence type="ECO:0000256" key="1">
    <source>
        <dbReference type="ARBA" id="ARBA00023015"/>
    </source>
</evidence>
<dbReference type="AlphaFoldDB" id="A0A0R1ULG1"/>
<name>A0A0R1ULG1_9LACO</name>
<dbReference type="PRINTS" id="PR00455">
    <property type="entry name" value="HTHTETR"/>
</dbReference>
<dbReference type="GO" id="GO:0003700">
    <property type="term" value="F:DNA-binding transcription factor activity"/>
    <property type="evidence" value="ECO:0007669"/>
    <property type="project" value="TreeGrafter"/>
</dbReference>
<reference evidence="6 7" key="1">
    <citation type="journal article" date="2015" name="Genome Announc.">
        <title>Expanding the biotechnology potential of lactobacilli through comparative genomics of 213 strains and associated genera.</title>
        <authorList>
            <person name="Sun Z."/>
            <person name="Harris H.M."/>
            <person name="McCann A."/>
            <person name="Guo C."/>
            <person name="Argimon S."/>
            <person name="Zhang W."/>
            <person name="Yang X."/>
            <person name="Jeffery I.B."/>
            <person name="Cooney J.C."/>
            <person name="Kagawa T.F."/>
            <person name="Liu W."/>
            <person name="Song Y."/>
            <person name="Salvetti E."/>
            <person name="Wrobel A."/>
            <person name="Rasinkangas P."/>
            <person name="Parkhill J."/>
            <person name="Rea M.C."/>
            <person name="O'Sullivan O."/>
            <person name="Ritari J."/>
            <person name="Douillard F.P."/>
            <person name="Paul Ross R."/>
            <person name="Yang R."/>
            <person name="Briner A.E."/>
            <person name="Felis G.E."/>
            <person name="de Vos W.M."/>
            <person name="Barrangou R."/>
            <person name="Klaenhammer T.R."/>
            <person name="Caufield P.W."/>
            <person name="Cui Y."/>
            <person name="Zhang H."/>
            <person name="O'Toole P.W."/>
        </authorList>
    </citation>
    <scope>NUCLEOTIDE SEQUENCE [LARGE SCALE GENOMIC DNA]</scope>
    <source>
        <strain evidence="6 7">DSM 16381</strain>
    </source>
</reference>
<dbReference type="InterPro" id="IPR001647">
    <property type="entry name" value="HTH_TetR"/>
</dbReference>
<gene>
    <name evidence="6" type="ORF">FD28_GL000639</name>
</gene>
<keyword evidence="7" id="KW-1185">Reference proteome</keyword>
<dbReference type="STRING" id="1423753.FD28_GL000639"/>
<dbReference type="SUPFAM" id="SSF46689">
    <property type="entry name" value="Homeodomain-like"/>
    <property type="match status" value="1"/>
</dbReference>
<keyword evidence="1" id="KW-0805">Transcription regulation</keyword>
<organism evidence="6 7">
    <name type="scientific">Levilactobacillus hammesii DSM 16381</name>
    <dbReference type="NCBI Taxonomy" id="1423753"/>
    <lineage>
        <taxon>Bacteria</taxon>
        <taxon>Bacillati</taxon>
        <taxon>Bacillota</taxon>
        <taxon>Bacilli</taxon>
        <taxon>Lactobacillales</taxon>
        <taxon>Lactobacillaceae</taxon>
        <taxon>Levilactobacillus</taxon>
    </lineage>
</organism>
<evidence type="ECO:0000256" key="3">
    <source>
        <dbReference type="ARBA" id="ARBA00023163"/>
    </source>
</evidence>
<accession>A0A0R1ULG1</accession>
<dbReference type="InterPro" id="IPR050109">
    <property type="entry name" value="HTH-type_TetR-like_transc_reg"/>
</dbReference>
<dbReference type="EMBL" id="AZFS01000060">
    <property type="protein sequence ID" value="KRL94092.1"/>
    <property type="molecule type" value="Genomic_DNA"/>
</dbReference>
<dbReference type="Proteomes" id="UP000051580">
    <property type="component" value="Unassembled WGS sequence"/>
</dbReference>
<dbReference type="PROSITE" id="PS50977">
    <property type="entry name" value="HTH_TETR_2"/>
    <property type="match status" value="1"/>
</dbReference>
<dbReference type="RefSeq" id="WP_057734366.1">
    <property type="nucleotide sequence ID" value="NZ_AZFS01000060.1"/>
</dbReference>
<dbReference type="PATRIC" id="fig|1423753.3.peg.670"/>
<keyword evidence="2 4" id="KW-0238">DNA-binding</keyword>